<organism evidence="1">
    <name type="scientific">Fagus sylvatica</name>
    <name type="common">Beechnut</name>
    <dbReference type="NCBI Taxonomy" id="28930"/>
    <lineage>
        <taxon>Eukaryota</taxon>
        <taxon>Viridiplantae</taxon>
        <taxon>Streptophyta</taxon>
        <taxon>Embryophyta</taxon>
        <taxon>Tracheophyta</taxon>
        <taxon>Spermatophyta</taxon>
        <taxon>Magnoliopsida</taxon>
        <taxon>eudicotyledons</taxon>
        <taxon>Gunneridae</taxon>
        <taxon>Pentapetalae</taxon>
        <taxon>rosids</taxon>
        <taxon>fabids</taxon>
        <taxon>Fagales</taxon>
        <taxon>Fagaceae</taxon>
        <taxon>Fagus</taxon>
    </lineage>
</organism>
<dbReference type="AlphaFoldDB" id="A0A2N9EJG8"/>
<name>A0A2N9EJG8_FAGSY</name>
<dbReference type="EMBL" id="OIVN01000134">
    <property type="protein sequence ID" value="SPC74898.1"/>
    <property type="molecule type" value="Genomic_DNA"/>
</dbReference>
<sequence>MLTETAAVKLKPEVAKANLVAESLAQRLTECGFPTKRRVSGMGVMEDMKKWKENSEV</sequence>
<reference evidence="1" key="1">
    <citation type="submission" date="2018-02" db="EMBL/GenBank/DDBJ databases">
        <authorList>
            <person name="Cohen D.B."/>
            <person name="Kent A.D."/>
        </authorList>
    </citation>
    <scope>NUCLEOTIDE SEQUENCE</scope>
</reference>
<gene>
    <name evidence="1" type="ORF">FSB_LOCUS2780</name>
</gene>
<evidence type="ECO:0000313" key="1">
    <source>
        <dbReference type="EMBL" id="SPC74898.1"/>
    </source>
</evidence>
<accession>A0A2N9EJG8</accession>
<proteinExistence type="predicted"/>
<protein>
    <submittedName>
        <fullName evidence="1">Uncharacterized protein</fullName>
    </submittedName>
</protein>